<name>A0A3B0XNX1_9ZZZZ</name>
<sequence length="105" mass="11950">MKDAQIEGLSEDGRFSLAYGAAHALALAAMRWHGYRSDNRYLVFQCLQHTIGLENVKWRVLDKCHKQRNLAEYEGHLEITPQLLVELIQVTQELHALVVALGPIK</sequence>
<evidence type="ECO:0000313" key="1">
    <source>
        <dbReference type="EMBL" id="VAW63589.1"/>
    </source>
</evidence>
<gene>
    <name evidence="1" type="ORF">MNBD_GAMMA09-4</name>
</gene>
<reference evidence="1" key="1">
    <citation type="submission" date="2018-06" db="EMBL/GenBank/DDBJ databases">
        <authorList>
            <person name="Zhirakovskaya E."/>
        </authorList>
    </citation>
    <scope>NUCLEOTIDE SEQUENCE</scope>
</reference>
<protein>
    <recommendedName>
        <fullName evidence="2">HEPN domain-containing protein</fullName>
    </recommendedName>
</protein>
<dbReference type="AlphaFoldDB" id="A0A3B0XNX1"/>
<organism evidence="1">
    <name type="scientific">hydrothermal vent metagenome</name>
    <dbReference type="NCBI Taxonomy" id="652676"/>
    <lineage>
        <taxon>unclassified sequences</taxon>
        <taxon>metagenomes</taxon>
        <taxon>ecological metagenomes</taxon>
    </lineage>
</organism>
<dbReference type="EMBL" id="UOFI01000042">
    <property type="protein sequence ID" value="VAW63589.1"/>
    <property type="molecule type" value="Genomic_DNA"/>
</dbReference>
<accession>A0A3B0XNX1</accession>
<proteinExistence type="predicted"/>
<evidence type="ECO:0008006" key="2">
    <source>
        <dbReference type="Google" id="ProtNLM"/>
    </source>
</evidence>